<reference evidence="9 10" key="1">
    <citation type="submission" date="2020-08" db="EMBL/GenBank/DDBJ databases">
        <title>Genome sequence of Tessaracoccus defluvii JCM 17540T.</title>
        <authorList>
            <person name="Hyun D.-W."/>
            <person name="Bae J.-W."/>
        </authorList>
    </citation>
    <scope>NUCLEOTIDE SEQUENCE [LARGE SCALE GENOMIC DNA]</scope>
    <source>
        <strain evidence="9 10">JCM 17540</strain>
    </source>
</reference>
<dbReference type="InterPro" id="IPR010432">
    <property type="entry name" value="RDD"/>
</dbReference>
<feature type="transmembrane region" description="Helical" evidence="6">
    <location>
        <begin position="82"/>
        <end position="103"/>
    </location>
</feature>
<dbReference type="InterPro" id="IPR051791">
    <property type="entry name" value="Pra-immunoreactive"/>
</dbReference>
<feature type="domain" description="RDD" evidence="7">
    <location>
        <begin position="80"/>
        <end position="235"/>
    </location>
</feature>
<proteinExistence type="predicted"/>
<organism evidence="9 10">
    <name type="scientific">Tessaracoccus defluvii</name>
    <dbReference type="NCBI Taxonomy" id="1285901"/>
    <lineage>
        <taxon>Bacteria</taxon>
        <taxon>Bacillati</taxon>
        <taxon>Actinomycetota</taxon>
        <taxon>Actinomycetes</taxon>
        <taxon>Propionibacteriales</taxon>
        <taxon>Propionibacteriaceae</taxon>
        <taxon>Tessaracoccus</taxon>
    </lineage>
</organism>
<evidence type="ECO:0000313" key="10">
    <source>
        <dbReference type="Proteomes" id="UP000516117"/>
    </source>
</evidence>
<dbReference type="GO" id="GO:0005886">
    <property type="term" value="C:plasma membrane"/>
    <property type="evidence" value="ECO:0007669"/>
    <property type="project" value="UniProtKB-SubCell"/>
</dbReference>
<evidence type="ECO:0000259" key="7">
    <source>
        <dbReference type="Pfam" id="PF06271"/>
    </source>
</evidence>
<evidence type="ECO:0000259" key="8">
    <source>
        <dbReference type="Pfam" id="PF10708"/>
    </source>
</evidence>
<name>A0A7H0HAH7_9ACTN</name>
<evidence type="ECO:0000256" key="4">
    <source>
        <dbReference type="ARBA" id="ARBA00022989"/>
    </source>
</evidence>
<dbReference type="PANTHER" id="PTHR36115">
    <property type="entry name" value="PROLINE-RICH ANTIGEN HOMOLOG-RELATED"/>
    <property type="match status" value="1"/>
</dbReference>
<dbReference type="Pfam" id="PF10708">
    <property type="entry name" value="DUF2510"/>
    <property type="match status" value="1"/>
</dbReference>
<protein>
    <submittedName>
        <fullName evidence="9">RDD family protein</fullName>
    </submittedName>
</protein>
<evidence type="ECO:0000256" key="1">
    <source>
        <dbReference type="ARBA" id="ARBA00004651"/>
    </source>
</evidence>
<keyword evidence="2" id="KW-1003">Cell membrane</keyword>
<dbReference type="Proteomes" id="UP000516117">
    <property type="component" value="Chromosome"/>
</dbReference>
<evidence type="ECO:0000256" key="5">
    <source>
        <dbReference type="ARBA" id="ARBA00023136"/>
    </source>
</evidence>
<dbReference type="PANTHER" id="PTHR36115:SF9">
    <property type="entry name" value="LMO1584 PROTEIN"/>
    <property type="match status" value="1"/>
</dbReference>
<evidence type="ECO:0000256" key="6">
    <source>
        <dbReference type="SAM" id="Phobius"/>
    </source>
</evidence>
<dbReference type="EMBL" id="CP060789">
    <property type="protein sequence ID" value="QNP57543.1"/>
    <property type="molecule type" value="Genomic_DNA"/>
</dbReference>
<sequence length="242" mass="26008">MTNVPLHPPAGWYPDPAGTVAERFWDGQAWSQSTRDKPTLAEPLFTDPPAYAPSAPGITGYGVPNYGYAQAQPVSGRRVGGFWWRLLGFVIDIFIVNLVSMVITQLTGVTAMTEAAMNRWVQELAFWSETAAGPVPMPDSSYWMGALWGTLIGFALYGAYRVVFLGTMGATVGQLAVGLRTVVIGAEPEAKLGWKPAVIRGLLGSFFWAASLGLINGIFAAFSAKKQTLSDMASGTEVLKVR</sequence>
<gene>
    <name evidence="9" type="ORF">H9L22_08485</name>
</gene>
<keyword evidence="4 6" id="KW-1133">Transmembrane helix</keyword>
<dbReference type="AlphaFoldDB" id="A0A7H0HAH7"/>
<accession>A0A7H0HAH7</accession>
<feature type="transmembrane region" description="Helical" evidence="6">
    <location>
        <begin position="206"/>
        <end position="224"/>
    </location>
</feature>
<evidence type="ECO:0000313" key="9">
    <source>
        <dbReference type="EMBL" id="QNP57543.1"/>
    </source>
</evidence>
<keyword evidence="3 6" id="KW-0812">Transmembrane</keyword>
<dbReference type="KEGG" id="tdf:H9L22_08485"/>
<comment type="subcellular location">
    <subcellularLocation>
        <location evidence="1">Cell membrane</location>
        <topology evidence="1">Multi-pass membrane protein</topology>
    </subcellularLocation>
</comment>
<dbReference type="InterPro" id="IPR018929">
    <property type="entry name" value="DUF2510"/>
</dbReference>
<evidence type="ECO:0000256" key="3">
    <source>
        <dbReference type="ARBA" id="ARBA00022692"/>
    </source>
</evidence>
<keyword evidence="5 6" id="KW-0472">Membrane</keyword>
<dbReference type="Pfam" id="PF06271">
    <property type="entry name" value="RDD"/>
    <property type="match status" value="1"/>
</dbReference>
<feature type="domain" description="DUF2510" evidence="8">
    <location>
        <begin position="10"/>
        <end position="39"/>
    </location>
</feature>
<dbReference type="RefSeq" id="WP_187722631.1">
    <property type="nucleotide sequence ID" value="NZ_BAABBL010000006.1"/>
</dbReference>
<feature type="transmembrane region" description="Helical" evidence="6">
    <location>
        <begin position="142"/>
        <end position="160"/>
    </location>
</feature>
<evidence type="ECO:0000256" key="2">
    <source>
        <dbReference type="ARBA" id="ARBA00022475"/>
    </source>
</evidence>
<keyword evidence="10" id="KW-1185">Reference proteome</keyword>